<evidence type="ECO:0000256" key="10">
    <source>
        <dbReference type="ARBA" id="ARBA00022777"/>
    </source>
</evidence>
<dbReference type="GO" id="GO:0006094">
    <property type="term" value="P:gluconeogenesis"/>
    <property type="evidence" value="ECO:0007669"/>
    <property type="project" value="UniProtKB-UniPathway"/>
</dbReference>
<dbReference type="EC" id="2.7.9.2" evidence="5"/>
<dbReference type="RefSeq" id="WP_083611246.1">
    <property type="nucleotide sequence ID" value="NZ_FQZU01000043.1"/>
</dbReference>
<evidence type="ECO:0000313" key="17">
    <source>
        <dbReference type="EMBL" id="SHL06768.1"/>
    </source>
</evidence>
<organism evidence="17 18">
    <name type="scientific">Desulfatibacillum alkenivorans DSM 16219</name>
    <dbReference type="NCBI Taxonomy" id="1121393"/>
    <lineage>
        <taxon>Bacteria</taxon>
        <taxon>Pseudomonadati</taxon>
        <taxon>Thermodesulfobacteriota</taxon>
        <taxon>Desulfobacteria</taxon>
        <taxon>Desulfobacterales</taxon>
        <taxon>Desulfatibacillaceae</taxon>
        <taxon>Desulfatibacillum</taxon>
    </lineage>
</organism>
<dbReference type="InterPro" id="IPR008279">
    <property type="entry name" value="PEP-util_enz_mobile_dom"/>
</dbReference>
<accession>A0A1M6XLH9</accession>
<evidence type="ECO:0000313" key="18">
    <source>
        <dbReference type="Proteomes" id="UP000183994"/>
    </source>
</evidence>
<keyword evidence="7" id="KW-0808">Transferase</keyword>
<dbReference type="InterPro" id="IPR036637">
    <property type="entry name" value="Phosphohistidine_dom_sf"/>
</dbReference>
<proteinExistence type="inferred from homology"/>
<dbReference type="InterPro" id="IPR002192">
    <property type="entry name" value="PPDK_AMP/ATP-bd"/>
</dbReference>
<feature type="domain" description="Pyruvate phosphate dikinase AMP/ATP-binding" evidence="16">
    <location>
        <begin position="136"/>
        <end position="441"/>
    </location>
</feature>
<comment type="catalytic activity">
    <reaction evidence="14">
        <text>pyruvate + ATP + H2O = phosphoenolpyruvate + AMP + phosphate + 2 H(+)</text>
        <dbReference type="Rhea" id="RHEA:11364"/>
        <dbReference type="ChEBI" id="CHEBI:15361"/>
        <dbReference type="ChEBI" id="CHEBI:15377"/>
        <dbReference type="ChEBI" id="CHEBI:15378"/>
        <dbReference type="ChEBI" id="CHEBI:30616"/>
        <dbReference type="ChEBI" id="CHEBI:43474"/>
        <dbReference type="ChEBI" id="CHEBI:58702"/>
        <dbReference type="ChEBI" id="CHEBI:456215"/>
        <dbReference type="EC" id="2.7.9.2"/>
    </reaction>
</comment>
<dbReference type="PANTHER" id="PTHR43030">
    <property type="entry name" value="PHOSPHOENOLPYRUVATE SYNTHASE"/>
    <property type="match status" value="1"/>
</dbReference>
<comment type="function">
    <text evidence="2">Catalyzes the phosphorylation of pyruvate to phosphoenolpyruvate.</text>
</comment>
<dbReference type="GO" id="GO:0046872">
    <property type="term" value="F:metal ion binding"/>
    <property type="evidence" value="ECO:0007669"/>
    <property type="project" value="UniProtKB-KW"/>
</dbReference>
<dbReference type="Gene3D" id="3.50.30.10">
    <property type="entry name" value="Phosphohistidine domain"/>
    <property type="match status" value="1"/>
</dbReference>
<evidence type="ECO:0000256" key="4">
    <source>
        <dbReference type="ARBA" id="ARBA00007837"/>
    </source>
</evidence>
<name>A0A1M6XLH9_9BACT</name>
<feature type="domain" description="PEP-utilising enzyme mobile" evidence="15">
    <location>
        <begin position="490"/>
        <end position="559"/>
    </location>
</feature>
<dbReference type="PANTHER" id="PTHR43030:SF1">
    <property type="entry name" value="PHOSPHOENOLPYRUVATE SYNTHASE"/>
    <property type="match status" value="1"/>
</dbReference>
<dbReference type="STRING" id="1121393.SAMN02745216_04562"/>
<gene>
    <name evidence="17" type="ORF">SAMN02745216_04562</name>
</gene>
<keyword evidence="11" id="KW-0067">ATP-binding</keyword>
<evidence type="ECO:0000256" key="7">
    <source>
        <dbReference type="ARBA" id="ARBA00022679"/>
    </source>
</evidence>
<keyword evidence="17" id="KW-0670">Pyruvate</keyword>
<dbReference type="Pfam" id="PF00391">
    <property type="entry name" value="PEP-utilizers"/>
    <property type="match status" value="1"/>
</dbReference>
<dbReference type="GO" id="GO:0005524">
    <property type="term" value="F:ATP binding"/>
    <property type="evidence" value="ECO:0007669"/>
    <property type="project" value="UniProtKB-KW"/>
</dbReference>
<evidence type="ECO:0000256" key="2">
    <source>
        <dbReference type="ARBA" id="ARBA00002988"/>
    </source>
</evidence>
<keyword evidence="18" id="KW-1185">Reference proteome</keyword>
<evidence type="ECO:0000256" key="3">
    <source>
        <dbReference type="ARBA" id="ARBA00004742"/>
    </source>
</evidence>
<dbReference type="Gene3D" id="3.30.1490.20">
    <property type="entry name" value="ATP-grasp fold, A domain"/>
    <property type="match status" value="1"/>
</dbReference>
<dbReference type="GO" id="GO:0008986">
    <property type="term" value="F:pyruvate, water dikinase activity"/>
    <property type="evidence" value="ECO:0007669"/>
    <property type="project" value="UniProtKB-EC"/>
</dbReference>
<dbReference type="Pfam" id="PF01326">
    <property type="entry name" value="PPDK_N"/>
    <property type="match status" value="1"/>
</dbReference>
<dbReference type="UniPathway" id="UPA00138"/>
<evidence type="ECO:0000256" key="14">
    <source>
        <dbReference type="ARBA" id="ARBA00047700"/>
    </source>
</evidence>
<reference evidence="18" key="1">
    <citation type="submission" date="2016-11" db="EMBL/GenBank/DDBJ databases">
        <authorList>
            <person name="Varghese N."/>
            <person name="Submissions S."/>
        </authorList>
    </citation>
    <scope>NUCLEOTIDE SEQUENCE [LARGE SCALE GENOMIC DNA]</scope>
    <source>
        <strain evidence="18">DSM 16219</strain>
    </source>
</reference>
<evidence type="ECO:0000259" key="16">
    <source>
        <dbReference type="Pfam" id="PF01326"/>
    </source>
</evidence>
<dbReference type="SUPFAM" id="SSF56059">
    <property type="entry name" value="Glutathione synthetase ATP-binding domain-like"/>
    <property type="match status" value="1"/>
</dbReference>
<dbReference type="Proteomes" id="UP000183994">
    <property type="component" value="Unassembled WGS sequence"/>
</dbReference>
<evidence type="ECO:0000259" key="15">
    <source>
        <dbReference type="Pfam" id="PF00391"/>
    </source>
</evidence>
<comment type="similarity">
    <text evidence="4">Belongs to the PEP-utilizing enzyme family.</text>
</comment>
<evidence type="ECO:0000256" key="1">
    <source>
        <dbReference type="ARBA" id="ARBA00001946"/>
    </source>
</evidence>
<sequence length="862" mass="95560">MEGFFKKGLFFKRSGSKAARDGQNPAKRPFSKTFDIFQKTLSLNNQALEAIAMLGDVLSGDYIFDQHFIEVKSRELAETVYQLIGSLNTLSPKFQGLYEVFQRINDEIEQELSGRLVIPKSDYVMPYSAASRDFQDVVGAKNANLAEVANALGFKTPPGFVATTRAFGAFMDHNDLWEKTESLTKAWKTGEISLEDASEKIQSMILDAKVPKEVRKEIQQAVGKLEREQGYKNLYFAVRSSAGGEDGEHSFAGLHLSVLNTPPEELLDAYKRVIASLYSGAVMEYRKDKGFLESEAVMAVGCLVMVDAQASGVVYTMDPMNPDSGKMVISSARGLGASVVSGDVSGDRHLVSRTAPFAIEKVQTEPQEKLLSPKPNGGVDFTPVEENLLGKQALSREQLQTLAEAALQIERHFKRPLDIEYAFDKEGEMYILQARPLKLQTECILLARDLPALLSDYKIIFKDQGTVAQRGVGAGRVFLATQRDEDLDDFPSGAILVARHTSPRFAKIIRKAGAILTDVGSPTGHLATIAREFRVPAIVGSQVATSLLKQGQEITVDAEANIIYDGIVKELETYNLCEEHIEESHEYRLLRRILKKVAPLNLVDPHSRSFSPQGARTFHDITRFVHEKAVEELINLQNVHRHDPDTVSGKLKIPVPLDLVLIDIGHGLAPRENKRVITMDDIQSLPMKSFINGLTKPGAWSTAPANVDFSSFMSSLTRTFASGLSSPDMVGQNLAVISDNYANISLRLGYHFNMIDSYIGDNQNSNYAYFRFMGGVTDATRRSRRARFLAELLSIGDFRVEIRGDLVVARLKKLPSAVMQGKLYFLGVLVAYARQLDVQMTSDSHVSMYVDMFRNLMQSNAA</sequence>
<protein>
    <recommendedName>
        <fullName evidence="6">Phosphoenolpyruvate synthase</fullName>
        <ecNumber evidence="5">2.7.9.2</ecNumber>
    </recommendedName>
    <alternativeName>
        <fullName evidence="13">Pyruvate, water dikinase</fullName>
    </alternativeName>
</protein>
<evidence type="ECO:0000256" key="5">
    <source>
        <dbReference type="ARBA" id="ARBA00011996"/>
    </source>
</evidence>
<evidence type="ECO:0000256" key="9">
    <source>
        <dbReference type="ARBA" id="ARBA00022741"/>
    </source>
</evidence>
<dbReference type="SUPFAM" id="SSF52009">
    <property type="entry name" value="Phosphohistidine domain"/>
    <property type="match status" value="1"/>
</dbReference>
<dbReference type="OrthoDB" id="9760711at2"/>
<dbReference type="InterPro" id="IPR013815">
    <property type="entry name" value="ATP_grasp_subdomain_1"/>
</dbReference>
<comment type="cofactor">
    <cofactor evidence="1">
        <name>Mg(2+)</name>
        <dbReference type="ChEBI" id="CHEBI:18420"/>
    </cofactor>
</comment>
<keyword evidence="12" id="KW-0460">Magnesium</keyword>
<evidence type="ECO:0000256" key="6">
    <source>
        <dbReference type="ARBA" id="ARBA00021623"/>
    </source>
</evidence>
<comment type="pathway">
    <text evidence="3">Carbohydrate biosynthesis; gluconeogenesis.</text>
</comment>
<evidence type="ECO:0000256" key="11">
    <source>
        <dbReference type="ARBA" id="ARBA00022840"/>
    </source>
</evidence>
<dbReference type="AlphaFoldDB" id="A0A1M6XLH9"/>
<keyword evidence="10 17" id="KW-0418">Kinase</keyword>
<keyword evidence="8" id="KW-0479">Metal-binding</keyword>
<dbReference type="EMBL" id="FQZU01000043">
    <property type="protein sequence ID" value="SHL06768.1"/>
    <property type="molecule type" value="Genomic_DNA"/>
</dbReference>
<dbReference type="Gene3D" id="3.30.470.20">
    <property type="entry name" value="ATP-grasp fold, B domain"/>
    <property type="match status" value="1"/>
</dbReference>
<evidence type="ECO:0000256" key="8">
    <source>
        <dbReference type="ARBA" id="ARBA00022723"/>
    </source>
</evidence>
<dbReference type="InterPro" id="IPR006319">
    <property type="entry name" value="PEP_synth"/>
</dbReference>
<evidence type="ECO:0000256" key="13">
    <source>
        <dbReference type="ARBA" id="ARBA00033470"/>
    </source>
</evidence>
<keyword evidence="9" id="KW-0547">Nucleotide-binding</keyword>
<evidence type="ECO:0000256" key="12">
    <source>
        <dbReference type="ARBA" id="ARBA00022842"/>
    </source>
</evidence>